<feature type="chain" id="PRO_5001717719" description="HTH araC/xylS-type domain-containing protein" evidence="4">
    <location>
        <begin position="20"/>
        <end position="573"/>
    </location>
</feature>
<sequence>MMKYLFLLLAILPVNLFFAQGKSTDSLKKFNYSELKEKFDDYYNNDKNLEAKNIAKYYLQKAKREKNTLQIAEGYILNHFNEDFPTALKYIDSLNIITKNTKGGLYPARTYRLKGNLYYKNDDLKKALENYLISLNYAKQQNDEKQIMYVNLNIAYINNYMGKNEEAAKTFKQYYNSKLLSAVENNQTRINLINCYIELNKLDSANILIKEGTNASLLTKNKYNISQYSYLSGLSNLKEKKYELAISDLSKAYNYFSTIDDTNANYALYGLGKSYDGLHNKEKAIQYFIKLDSNIQKTENLFPELKEVYTYIISYYKEKNDKEKQLFYIDRFLKVNTKLDEQFKYLSTELHKKYEIPNLVQEKENIITDLKTRRMKLWIFVGIVLVVAFILIIYFYVNLKKTEKKYRKIAQDLIKSVEQKETIFNSNTDDVTKVSQSQTILEYKIGKSIPEDVVQFILRELDTFEEKYFFLKKGITLSSLSKQIKTNSSYLSDIINSYKGKNFATYLNDLRIDYALDKLLKDKKFRSYKLTVVAEELGYNNEQAFAVAFKKKTGTTFTIYIKEIENRNLHNNI</sequence>
<feature type="repeat" description="TPR" evidence="2">
    <location>
        <begin position="108"/>
        <end position="141"/>
    </location>
</feature>
<evidence type="ECO:0000313" key="7">
    <source>
        <dbReference type="Proteomes" id="UP000028933"/>
    </source>
</evidence>
<dbReference type="Pfam" id="PF12833">
    <property type="entry name" value="HTH_18"/>
    <property type="match status" value="1"/>
</dbReference>
<dbReference type="GO" id="GO:0003700">
    <property type="term" value="F:DNA-binding transcription factor activity"/>
    <property type="evidence" value="ECO:0007669"/>
    <property type="project" value="InterPro"/>
</dbReference>
<feature type="domain" description="HTH araC/xylS-type" evidence="5">
    <location>
        <begin position="451"/>
        <end position="563"/>
    </location>
</feature>
<dbReference type="Gene3D" id="1.10.10.60">
    <property type="entry name" value="Homeodomain-like"/>
    <property type="match status" value="2"/>
</dbReference>
<dbReference type="STRING" id="1338011.BD94_1579"/>
<evidence type="ECO:0000259" key="5">
    <source>
        <dbReference type="PROSITE" id="PS01124"/>
    </source>
</evidence>
<keyword evidence="3" id="KW-0472">Membrane</keyword>
<name>A0A077EGQ6_9FLAO</name>
<accession>A0A077EGQ6</accession>
<dbReference type="PANTHER" id="PTHR43280:SF2">
    <property type="entry name" value="HTH-TYPE TRANSCRIPTIONAL REGULATOR EXSA"/>
    <property type="match status" value="1"/>
</dbReference>
<keyword evidence="4" id="KW-0732">Signal</keyword>
<keyword evidence="1" id="KW-0238">DNA-binding</keyword>
<keyword evidence="3" id="KW-0812">Transmembrane</keyword>
<dbReference type="HOGENOM" id="CLU_030864_0_0_10"/>
<dbReference type="Gene3D" id="1.25.40.10">
    <property type="entry name" value="Tetratricopeptide repeat domain"/>
    <property type="match status" value="2"/>
</dbReference>
<evidence type="ECO:0000256" key="3">
    <source>
        <dbReference type="SAM" id="Phobius"/>
    </source>
</evidence>
<evidence type="ECO:0000256" key="4">
    <source>
        <dbReference type="SAM" id="SignalP"/>
    </source>
</evidence>
<evidence type="ECO:0000256" key="1">
    <source>
        <dbReference type="ARBA" id="ARBA00023125"/>
    </source>
</evidence>
<dbReference type="KEGG" id="eao:BD94_1579"/>
<feature type="signal peptide" evidence="4">
    <location>
        <begin position="1"/>
        <end position="19"/>
    </location>
</feature>
<dbReference type="EMBL" id="CP007547">
    <property type="protein sequence ID" value="AIL45354.1"/>
    <property type="molecule type" value="Genomic_DNA"/>
</dbReference>
<keyword evidence="3" id="KW-1133">Transmembrane helix</keyword>
<dbReference type="PROSITE" id="PS01124">
    <property type="entry name" value="HTH_ARAC_FAMILY_2"/>
    <property type="match status" value="1"/>
</dbReference>
<dbReference type="PANTHER" id="PTHR43280">
    <property type="entry name" value="ARAC-FAMILY TRANSCRIPTIONAL REGULATOR"/>
    <property type="match status" value="1"/>
</dbReference>
<dbReference type="RefSeq" id="WP_035572544.1">
    <property type="nucleotide sequence ID" value="NZ_CP007547.1"/>
</dbReference>
<gene>
    <name evidence="6" type="ORF">BD94_1579</name>
</gene>
<dbReference type="InterPro" id="IPR018060">
    <property type="entry name" value="HTH_AraC"/>
</dbReference>
<keyword evidence="2" id="KW-0802">TPR repeat</keyword>
<dbReference type="InterPro" id="IPR019734">
    <property type="entry name" value="TPR_rpt"/>
</dbReference>
<dbReference type="Proteomes" id="UP000028933">
    <property type="component" value="Chromosome"/>
</dbReference>
<dbReference type="eggNOG" id="COG2207">
    <property type="taxonomic scope" value="Bacteria"/>
</dbReference>
<proteinExistence type="predicted"/>
<evidence type="ECO:0000256" key="2">
    <source>
        <dbReference type="PROSITE-ProRule" id="PRU00339"/>
    </source>
</evidence>
<dbReference type="SMART" id="SM00342">
    <property type="entry name" value="HTH_ARAC"/>
    <property type="match status" value="1"/>
</dbReference>
<protein>
    <recommendedName>
        <fullName evidence="5">HTH araC/xylS-type domain-containing protein</fullName>
    </recommendedName>
</protein>
<dbReference type="PROSITE" id="PS50005">
    <property type="entry name" value="TPR"/>
    <property type="match status" value="1"/>
</dbReference>
<dbReference type="SMART" id="SM00028">
    <property type="entry name" value="TPR"/>
    <property type="match status" value="3"/>
</dbReference>
<feature type="transmembrane region" description="Helical" evidence="3">
    <location>
        <begin position="377"/>
        <end position="397"/>
    </location>
</feature>
<dbReference type="AlphaFoldDB" id="A0A077EGQ6"/>
<dbReference type="SUPFAM" id="SSF48452">
    <property type="entry name" value="TPR-like"/>
    <property type="match status" value="2"/>
</dbReference>
<organism evidence="6 7">
    <name type="scientific">Elizabethkingia anophelis NUHP1</name>
    <dbReference type="NCBI Taxonomy" id="1338011"/>
    <lineage>
        <taxon>Bacteria</taxon>
        <taxon>Pseudomonadati</taxon>
        <taxon>Bacteroidota</taxon>
        <taxon>Flavobacteriia</taxon>
        <taxon>Flavobacteriales</taxon>
        <taxon>Weeksellaceae</taxon>
        <taxon>Elizabethkingia</taxon>
    </lineage>
</organism>
<reference evidence="6" key="1">
    <citation type="journal article" date="2013" name="Lancet">
        <title>First case of E anophelis outbreak in an intensive-care unit.</title>
        <authorList>
            <person name="Teo J."/>
            <person name="Tan S.Y."/>
            <person name="Tay M."/>
            <person name="Ding Y."/>
            <person name="Kjelleberg S."/>
            <person name="Givskov M."/>
            <person name="Lin R.T."/>
            <person name="Yang L."/>
        </authorList>
    </citation>
    <scope>NUCLEOTIDE SEQUENCE [LARGE SCALE GENOMIC DNA]</scope>
    <source>
        <strain evidence="6">NUHP1</strain>
    </source>
</reference>
<dbReference type="GO" id="GO:0043565">
    <property type="term" value="F:sequence-specific DNA binding"/>
    <property type="evidence" value="ECO:0007669"/>
    <property type="project" value="InterPro"/>
</dbReference>
<reference evidence="6" key="2">
    <citation type="journal article" date="2015" name="Genome Biol. Evol.">
        <title>Complete Genome Sequence and Transcriptomic Analysis of the Novel Pathogen Elizabethkingia anophelis in Response to Oxidative Stress.</title>
        <authorList>
            <person name="Li Y."/>
            <person name="Liu Y."/>
            <person name="Chew S.C."/>
            <person name="Tay M."/>
            <person name="Salido M.M."/>
            <person name="Teo J."/>
            <person name="Lauro F.M."/>
            <person name="Givskov M."/>
            <person name="Yang L."/>
        </authorList>
    </citation>
    <scope>NUCLEOTIDE SEQUENCE</scope>
    <source>
        <strain evidence="6">NUHP1</strain>
    </source>
</reference>
<dbReference type="InterPro" id="IPR011990">
    <property type="entry name" value="TPR-like_helical_dom_sf"/>
</dbReference>
<evidence type="ECO:0000313" key="6">
    <source>
        <dbReference type="EMBL" id="AIL45354.1"/>
    </source>
</evidence>